<dbReference type="EMBL" id="PGTN01000053">
    <property type="protein sequence ID" value="PJF47350.1"/>
    <property type="molecule type" value="Genomic_DNA"/>
</dbReference>
<keyword evidence="6 8" id="KW-1133">Transmembrane helix</keyword>
<feature type="transmembrane region" description="Helical" evidence="8">
    <location>
        <begin position="135"/>
        <end position="157"/>
    </location>
</feature>
<dbReference type="AlphaFoldDB" id="A0A2M8QC43"/>
<dbReference type="PANTHER" id="PTHR30269:SF23">
    <property type="entry name" value="MEMBRANE TRANSPORTER PROTEIN YDHB-RELATED"/>
    <property type="match status" value="1"/>
</dbReference>
<feature type="transmembrane region" description="Helical" evidence="8">
    <location>
        <begin position="177"/>
        <end position="197"/>
    </location>
</feature>
<feature type="transmembrane region" description="Helical" evidence="8">
    <location>
        <begin position="209"/>
        <end position="230"/>
    </location>
</feature>
<evidence type="ECO:0000256" key="8">
    <source>
        <dbReference type="RuleBase" id="RU363041"/>
    </source>
</evidence>
<sequence length="256" mass="27879">MPFTPEQWLLGALAALLIGFSKTGVPGVGILVVPLMAIVFQNRAAVGTTVLLLIFADLFAVYWYRRYTRWDKLLQLLPWVAVGMLAGMVTLFVVGEDARGRDQINVWIGALVLVMLAVYLARLKWGDRLRPSSRIGLAATGGAAGFATTVSNAAGPIMSIYMTSLGLPKHEFMGTTAWYFFIFNVAKVPLYLIIMTLAPARPLFTPEGLIFDAFMLPMVVVGVTVGRWALWRVPQGVFNGLALSLSAVAALRLLFG</sequence>
<reference evidence="9 10" key="1">
    <citation type="submission" date="2017-11" db="EMBL/GenBank/DDBJ databases">
        <title>Evolution of Phototrophy in the Chloroflexi Phylum Driven by Horizontal Gene Transfer.</title>
        <authorList>
            <person name="Ward L.M."/>
            <person name="Hemp J."/>
            <person name="Shih P.M."/>
            <person name="Mcglynn S.E."/>
            <person name="Fischer W."/>
        </authorList>
    </citation>
    <scope>NUCLEOTIDE SEQUENCE [LARGE SCALE GENOMIC DNA]</scope>
    <source>
        <strain evidence="9">JP3_7</strain>
    </source>
</reference>
<dbReference type="Pfam" id="PF01925">
    <property type="entry name" value="TauE"/>
    <property type="match status" value="1"/>
</dbReference>
<proteinExistence type="inferred from homology"/>
<evidence type="ECO:0000256" key="7">
    <source>
        <dbReference type="ARBA" id="ARBA00023136"/>
    </source>
</evidence>
<feature type="transmembrane region" description="Helical" evidence="8">
    <location>
        <begin position="106"/>
        <end position="123"/>
    </location>
</feature>
<gene>
    <name evidence="9" type="ORF">CUN48_09095</name>
</gene>
<keyword evidence="7 8" id="KW-0472">Membrane</keyword>
<dbReference type="GO" id="GO:0005886">
    <property type="term" value="C:plasma membrane"/>
    <property type="evidence" value="ECO:0007669"/>
    <property type="project" value="UniProtKB-SubCell"/>
</dbReference>
<evidence type="ECO:0000313" key="10">
    <source>
        <dbReference type="Proteomes" id="UP000230790"/>
    </source>
</evidence>
<comment type="caution">
    <text evidence="9">The sequence shown here is derived from an EMBL/GenBank/DDBJ whole genome shotgun (WGS) entry which is preliminary data.</text>
</comment>
<evidence type="ECO:0000256" key="5">
    <source>
        <dbReference type="ARBA" id="ARBA00022692"/>
    </source>
</evidence>
<keyword evidence="4 8" id="KW-1003">Cell membrane</keyword>
<evidence type="ECO:0000256" key="3">
    <source>
        <dbReference type="ARBA" id="ARBA00022448"/>
    </source>
</evidence>
<feature type="transmembrane region" description="Helical" evidence="8">
    <location>
        <begin position="44"/>
        <end position="64"/>
    </location>
</feature>
<evidence type="ECO:0000256" key="2">
    <source>
        <dbReference type="ARBA" id="ARBA00009142"/>
    </source>
</evidence>
<evidence type="ECO:0000256" key="6">
    <source>
        <dbReference type="ARBA" id="ARBA00022989"/>
    </source>
</evidence>
<name>A0A2M8QC43_9CHLR</name>
<evidence type="ECO:0000256" key="4">
    <source>
        <dbReference type="ARBA" id="ARBA00022475"/>
    </source>
</evidence>
<dbReference type="InterPro" id="IPR002781">
    <property type="entry name" value="TM_pro_TauE-like"/>
</dbReference>
<accession>A0A2M8QC43</accession>
<evidence type="ECO:0000313" key="9">
    <source>
        <dbReference type="EMBL" id="PJF47350.1"/>
    </source>
</evidence>
<feature type="transmembrane region" description="Helical" evidence="8">
    <location>
        <begin position="76"/>
        <end position="94"/>
    </location>
</feature>
<comment type="subcellular location">
    <subcellularLocation>
        <location evidence="1 8">Cell membrane</location>
        <topology evidence="1 8">Multi-pass membrane protein</topology>
    </subcellularLocation>
</comment>
<feature type="transmembrane region" description="Helical" evidence="8">
    <location>
        <begin position="12"/>
        <end position="38"/>
    </location>
</feature>
<protein>
    <recommendedName>
        <fullName evidence="8">Probable membrane transporter protein</fullName>
    </recommendedName>
</protein>
<dbReference type="PANTHER" id="PTHR30269">
    <property type="entry name" value="TRANSMEMBRANE PROTEIN YFCA"/>
    <property type="match status" value="1"/>
</dbReference>
<dbReference type="InterPro" id="IPR052017">
    <property type="entry name" value="TSUP"/>
</dbReference>
<keyword evidence="5 8" id="KW-0812">Transmembrane</keyword>
<organism evidence="9 10">
    <name type="scientific">Candidatus Thermofonsia Clade 3 bacterium</name>
    <dbReference type="NCBI Taxonomy" id="2364212"/>
    <lineage>
        <taxon>Bacteria</taxon>
        <taxon>Bacillati</taxon>
        <taxon>Chloroflexota</taxon>
        <taxon>Candidatus Thermofontia</taxon>
        <taxon>Candidatus Thermofonsia Clade 3</taxon>
    </lineage>
</organism>
<dbReference type="Proteomes" id="UP000230790">
    <property type="component" value="Unassembled WGS sequence"/>
</dbReference>
<feature type="transmembrane region" description="Helical" evidence="8">
    <location>
        <begin position="236"/>
        <end position="255"/>
    </location>
</feature>
<keyword evidence="3" id="KW-0813">Transport</keyword>
<evidence type="ECO:0000256" key="1">
    <source>
        <dbReference type="ARBA" id="ARBA00004651"/>
    </source>
</evidence>
<comment type="similarity">
    <text evidence="2 8">Belongs to the 4-toluene sulfonate uptake permease (TSUP) (TC 2.A.102) family.</text>
</comment>